<dbReference type="Proteomes" id="UP001188597">
    <property type="component" value="Unassembled WGS sequence"/>
</dbReference>
<protein>
    <submittedName>
        <fullName evidence="2">Uncharacterized protein</fullName>
    </submittedName>
</protein>
<evidence type="ECO:0000313" key="2">
    <source>
        <dbReference type="EMBL" id="KAK3017865.1"/>
    </source>
</evidence>
<reference evidence="2" key="1">
    <citation type="submission" date="2022-12" db="EMBL/GenBank/DDBJ databases">
        <title>Draft genome assemblies for two species of Escallonia (Escalloniales).</title>
        <authorList>
            <person name="Chanderbali A."/>
            <person name="Dervinis C."/>
            <person name="Anghel I."/>
            <person name="Soltis D."/>
            <person name="Soltis P."/>
            <person name="Zapata F."/>
        </authorList>
    </citation>
    <scope>NUCLEOTIDE SEQUENCE</scope>
    <source>
        <strain evidence="2">UCBG64.0493</strain>
        <tissue evidence="2">Leaf</tissue>
    </source>
</reference>
<proteinExistence type="predicted"/>
<dbReference type="InterPro" id="IPR008811">
    <property type="entry name" value="Glycosyl_hydrolases_36"/>
</dbReference>
<organism evidence="2 3">
    <name type="scientific">Escallonia herrerae</name>
    <dbReference type="NCBI Taxonomy" id="1293975"/>
    <lineage>
        <taxon>Eukaryota</taxon>
        <taxon>Viridiplantae</taxon>
        <taxon>Streptophyta</taxon>
        <taxon>Embryophyta</taxon>
        <taxon>Tracheophyta</taxon>
        <taxon>Spermatophyta</taxon>
        <taxon>Magnoliopsida</taxon>
        <taxon>eudicotyledons</taxon>
        <taxon>Gunneridae</taxon>
        <taxon>Pentapetalae</taxon>
        <taxon>asterids</taxon>
        <taxon>campanulids</taxon>
        <taxon>Escalloniales</taxon>
        <taxon>Escalloniaceae</taxon>
        <taxon>Escallonia</taxon>
    </lineage>
</organism>
<evidence type="ECO:0000256" key="1">
    <source>
        <dbReference type="ARBA" id="ARBA00023277"/>
    </source>
</evidence>
<keyword evidence="3" id="KW-1185">Reference proteome</keyword>
<dbReference type="AlphaFoldDB" id="A0AA89AWF1"/>
<comment type="caution">
    <text evidence="2">The sequence shown here is derived from an EMBL/GenBank/DDBJ whole genome shotgun (WGS) entry which is preliminary data.</text>
</comment>
<keyword evidence="1" id="KW-0119">Carbohydrate metabolism</keyword>
<dbReference type="Pfam" id="PF05691">
    <property type="entry name" value="Raffinose_syn"/>
    <property type="match status" value="2"/>
</dbReference>
<dbReference type="PANTHER" id="PTHR31268:SF10">
    <property type="entry name" value="GALACTINOL--SUCROSE GALACTOSYLTRANSFERASE"/>
    <property type="match status" value="1"/>
</dbReference>
<accession>A0AA89AWF1</accession>
<sequence length="163" mass="18102">MTVSATPCIKDGRLTVNRKTVTKGVPSNVFVAPSDSESSWALLGATSAIPSSRHVFRLGVLDFFTAKTFCTIEYAAPPIEKPANLDWFGWCTWDALYKHVSPQAQRKTPVARVSEDFMPREPLLQTLHVASVAFKSLLTGEIVVPDWDMFQNGTNKDELMKVQ</sequence>
<name>A0AA89AWF1_9ASTE</name>
<dbReference type="PANTHER" id="PTHR31268">
    <property type="match status" value="1"/>
</dbReference>
<gene>
    <name evidence="2" type="ORF">RJ639_004557</name>
</gene>
<evidence type="ECO:0000313" key="3">
    <source>
        <dbReference type="Proteomes" id="UP001188597"/>
    </source>
</evidence>
<dbReference type="EMBL" id="JAVXUP010000973">
    <property type="protein sequence ID" value="KAK3017865.1"/>
    <property type="molecule type" value="Genomic_DNA"/>
</dbReference>